<protein>
    <submittedName>
        <fullName evidence="2">Amidohydrolase</fullName>
    </submittedName>
</protein>
<dbReference type="NCBIfam" id="TIGR01891">
    <property type="entry name" value="amidohydrolases"/>
    <property type="match status" value="1"/>
</dbReference>
<accession>A0ABP6SSS0</accession>
<dbReference type="SUPFAM" id="SSF55031">
    <property type="entry name" value="Bacterial exopeptidase dimerisation domain"/>
    <property type="match status" value="1"/>
</dbReference>
<reference evidence="3" key="1">
    <citation type="journal article" date="2019" name="Int. J. Syst. Evol. Microbiol.">
        <title>The Global Catalogue of Microorganisms (GCM) 10K type strain sequencing project: providing services to taxonomists for standard genome sequencing and annotation.</title>
        <authorList>
            <consortium name="The Broad Institute Genomics Platform"/>
            <consortium name="The Broad Institute Genome Sequencing Center for Infectious Disease"/>
            <person name="Wu L."/>
            <person name="Ma J."/>
        </authorList>
    </citation>
    <scope>NUCLEOTIDE SEQUENCE [LARGE SCALE GENOMIC DNA]</scope>
    <source>
        <strain evidence="3">JCM 9458</strain>
    </source>
</reference>
<name>A0ABP6SSS0_9ACTN</name>
<dbReference type="InterPro" id="IPR011650">
    <property type="entry name" value="Peptidase_M20_dimer"/>
</dbReference>
<dbReference type="Pfam" id="PF01546">
    <property type="entry name" value="Peptidase_M20"/>
    <property type="match status" value="1"/>
</dbReference>
<dbReference type="Gene3D" id="3.30.70.360">
    <property type="match status" value="1"/>
</dbReference>
<comment type="caution">
    <text evidence="2">The sequence shown here is derived from an EMBL/GenBank/DDBJ whole genome shotgun (WGS) entry which is preliminary data.</text>
</comment>
<gene>
    <name evidence="2" type="ORF">GCM10020369_08000</name>
</gene>
<dbReference type="Proteomes" id="UP001501676">
    <property type="component" value="Unassembled WGS sequence"/>
</dbReference>
<dbReference type="EMBL" id="BAAAYN010000004">
    <property type="protein sequence ID" value="GAA3383165.1"/>
    <property type="molecule type" value="Genomic_DNA"/>
</dbReference>
<dbReference type="Pfam" id="PF07687">
    <property type="entry name" value="M20_dimer"/>
    <property type="match status" value="1"/>
</dbReference>
<dbReference type="SUPFAM" id="SSF53187">
    <property type="entry name" value="Zn-dependent exopeptidases"/>
    <property type="match status" value="1"/>
</dbReference>
<organism evidence="2 3">
    <name type="scientific">Cryptosporangium minutisporangium</name>
    <dbReference type="NCBI Taxonomy" id="113569"/>
    <lineage>
        <taxon>Bacteria</taxon>
        <taxon>Bacillati</taxon>
        <taxon>Actinomycetota</taxon>
        <taxon>Actinomycetes</taxon>
        <taxon>Cryptosporangiales</taxon>
        <taxon>Cryptosporangiaceae</taxon>
        <taxon>Cryptosporangium</taxon>
    </lineage>
</organism>
<evidence type="ECO:0000259" key="1">
    <source>
        <dbReference type="Pfam" id="PF07687"/>
    </source>
</evidence>
<keyword evidence="3" id="KW-1185">Reference proteome</keyword>
<sequence>MHPEALTERPGIRCQLAVTRNASGAARHPRSPPVTAAGPVAPAGARSVLTEATALYLDLHAHPELSGAERRTAGRLAGWLARDGLRVTGDVGGHGVVGILDNGPGPVVMLRAELDALPVAEQTGLPYASAVTATGADGLPVPVMHACGHDLHVAALAGAARRLVAGRDHWQGTLLVVGQPAEETLEGARDMLEDGLFERFGRPDVVLAQHTAPLPAGMLAHGIGVMTAGSTTIEVVIHGRGSHAATPHLGIDPVVAAAATVLRLQTIVAREFAAAEQVVLTVGSLHAGHRSNVLPDSASLSITVRALSEATLTRLRAAVERVVRAECAASGCVEPPEVRIATASPVNVPDPEATAVTRAAHEGLVGSERLAVWPPSMATEDFPHYASAGAATVYWMLGSAGRRQVTEAPGHSMAERLAALPANHSPRFAPDVRQTLPTGVAAMVTAALAHLARP</sequence>
<dbReference type="Gene3D" id="3.40.630.10">
    <property type="entry name" value="Zn peptidases"/>
    <property type="match status" value="1"/>
</dbReference>
<dbReference type="InterPro" id="IPR002933">
    <property type="entry name" value="Peptidase_M20"/>
</dbReference>
<dbReference type="PANTHER" id="PTHR11014:SF63">
    <property type="entry name" value="METALLOPEPTIDASE, PUTATIVE (AFU_ORTHOLOGUE AFUA_6G09600)-RELATED"/>
    <property type="match status" value="1"/>
</dbReference>
<dbReference type="InterPro" id="IPR017439">
    <property type="entry name" value="Amidohydrolase"/>
</dbReference>
<feature type="domain" description="Peptidase M20 dimerisation" evidence="1">
    <location>
        <begin position="228"/>
        <end position="327"/>
    </location>
</feature>
<proteinExistence type="predicted"/>
<dbReference type="InterPro" id="IPR036264">
    <property type="entry name" value="Bact_exopeptidase_dim_dom"/>
</dbReference>
<evidence type="ECO:0000313" key="2">
    <source>
        <dbReference type="EMBL" id="GAA3383165.1"/>
    </source>
</evidence>
<evidence type="ECO:0000313" key="3">
    <source>
        <dbReference type="Proteomes" id="UP001501676"/>
    </source>
</evidence>
<dbReference type="PANTHER" id="PTHR11014">
    <property type="entry name" value="PEPTIDASE M20 FAMILY MEMBER"/>
    <property type="match status" value="1"/>
</dbReference>
<dbReference type="PIRSF" id="PIRSF005962">
    <property type="entry name" value="Pept_M20D_amidohydro"/>
    <property type="match status" value="1"/>
</dbReference>